<dbReference type="Pfam" id="PF00198">
    <property type="entry name" value="2-oxoacid_dh"/>
    <property type="match status" value="1"/>
</dbReference>
<feature type="domain" description="2-oxoacid dehydrogenase acyltransferase catalytic" evidence="5">
    <location>
        <begin position="27"/>
        <end position="242"/>
    </location>
</feature>
<keyword evidence="7" id="KW-1185">Reference proteome</keyword>
<dbReference type="PATRIC" id="fig|1121939.11.peg.314"/>
<dbReference type="InterPro" id="IPR050743">
    <property type="entry name" value="2-oxoacid_DH_E2_comp"/>
</dbReference>
<organism evidence="6 7">
    <name type="scientific">Litchfieldella anticariensis (strain DSM 16096 / CECT 5854 / CIP 108499 / LMG 22089 / FP35)</name>
    <name type="common">Halomonas anticariensis</name>
    <dbReference type="NCBI Taxonomy" id="1121939"/>
    <lineage>
        <taxon>Bacteria</taxon>
        <taxon>Pseudomonadati</taxon>
        <taxon>Pseudomonadota</taxon>
        <taxon>Gammaproteobacteria</taxon>
        <taxon>Oceanospirillales</taxon>
        <taxon>Halomonadaceae</taxon>
        <taxon>Litchfieldella</taxon>
    </lineage>
</organism>
<proteinExistence type="predicted"/>
<gene>
    <name evidence="6" type="ORF">L861_01675</name>
</gene>
<feature type="region of interest" description="Disordered" evidence="4">
    <location>
        <begin position="1"/>
        <end position="28"/>
    </location>
</feature>
<dbReference type="SUPFAM" id="SSF52777">
    <property type="entry name" value="CoA-dependent acyltransferases"/>
    <property type="match status" value="1"/>
</dbReference>
<comment type="caution">
    <text evidence="6">The sequence shown here is derived from an EMBL/GenBank/DDBJ whole genome shotgun (WGS) entry which is preliminary data.</text>
</comment>
<evidence type="ECO:0000259" key="5">
    <source>
        <dbReference type="Pfam" id="PF00198"/>
    </source>
</evidence>
<reference evidence="6 7" key="1">
    <citation type="journal article" date="2013" name="Genome Announc.">
        <title>Draft genome sequence of the moderately halophilic gammaproteobacterium Halomonas anticariensis FP35.</title>
        <authorList>
            <person name="Tahrioui A."/>
            <person name="Quesada E."/>
            <person name="Llamas I."/>
        </authorList>
    </citation>
    <scope>NUCLEOTIDE SEQUENCE [LARGE SCALE GENOMIC DNA]</scope>
    <source>
        <strain evidence="7">DSM 16096 / CECT 5854 / LMG 22089 / FP35</strain>
    </source>
</reference>
<dbReference type="PANTHER" id="PTHR43178">
    <property type="entry name" value="DIHYDROLIPOAMIDE ACETYLTRANSFERASE COMPONENT OF PYRUVATE DEHYDROGENASE COMPLEX"/>
    <property type="match status" value="1"/>
</dbReference>
<dbReference type="OrthoDB" id="9805770at2"/>
<dbReference type="InterPro" id="IPR001078">
    <property type="entry name" value="2-oxoacid_DH_actylTfrase"/>
</dbReference>
<sequence length="257" mass="27313">MKLETHDTAPSAPKGADPEASGAPPLRVMPLRGMRGMIASKMLHSLQSTAQLTHHASADLTAVQALRDRHKAAGKSPSVQDVLVRLIIQTLTEFPALNATLEDNRITEFDAVHLGLAIPLAGDLLVAPALFDAQRLTLGELPVARQALVERARAGKLTVSEMTGATFTVSNLGRSRVHHFTPVLNVPQVAILGIGGVETRAVPLSDGWRAADFIGLSLTFDHRAVNGAPAAAFLDALCERIEGLTPDVFDDELAHAE</sequence>
<dbReference type="PANTHER" id="PTHR43178:SF5">
    <property type="entry name" value="LIPOAMIDE ACYLTRANSFERASE COMPONENT OF BRANCHED-CHAIN ALPHA-KETO ACID DEHYDROGENASE COMPLEX, MITOCHONDRIAL"/>
    <property type="match status" value="1"/>
</dbReference>
<dbReference type="GO" id="GO:0016407">
    <property type="term" value="F:acetyltransferase activity"/>
    <property type="evidence" value="ECO:0007669"/>
    <property type="project" value="TreeGrafter"/>
</dbReference>
<dbReference type="Gene3D" id="3.30.559.10">
    <property type="entry name" value="Chloramphenicol acetyltransferase-like domain"/>
    <property type="match status" value="1"/>
</dbReference>
<protein>
    <recommendedName>
        <fullName evidence="5">2-oxoacid dehydrogenase acyltransferase catalytic domain-containing protein</fullName>
    </recommendedName>
</protein>
<comment type="cofactor">
    <cofactor evidence="1">
        <name>(R)-lipoate</name>
        <dbReference type="ChEBI" id="CHEBI:83088"/>
    </cofactor>
</comment>
<dbReference type="InterPro" id="IPR023213">
    <property type="entry name" value="CAT-like_dom_sf"/>
</dbReference>
<keyword evidence="2" id="KW-0808">Transferase</keyword>
<dbReference type="GO" id="GO:0031405">
    <property type="term" value="F:lipoic acid binding"/>
    <property type="evidence" value="ECO:0007669"/>
    <property type="project" value="TreeGrafter"/>
</dbReference>
<evidence type="ECO:0000256" key="2">
    <source>
        <dbReference type="ARBA" id="ARBA00022679"/>
    </source>
</evidence>
<name>S2KQ81_LITA3</name>
<evidence type="ECO:0000256" key="1">
    <source>
        <dbReference type="ARBA" id="ARBA00001938"/>
    </source>
</evidence>
<keyword evidence="3" id="KW-0012">Acyltransferase</keyword>
<evidence type="ECO:0000313" key="6">
    <source>
        <dbReference type="EMBL" id="EPC04040.1"/>
    </source>
</evidence>
<evidence type="ECO:0000256" key="3">
    <source>
        <dbReference type="ARBA" id="ARBA00023315"/>
    </source>
</evidence>
<dbReference type="STRING" id="1121939.L861_01675"/>
<dbReference type="EMBL" id="ASTJ01000011">
    <property type="protein sequence ID" value="EPC04040.1"/>
    <property type="molecule type" value="Genomic_DNA"/>
</dbReference>
<evidence type="ECO:0000256" key="4">
    <source>
        <dbReference type="SAM" id="MobiDB-lite"/>
    </source>
</evidence>
<dbReference type="AlphaFoldDB" id="S2KQ81"/>
<dbReference type="Proteomes" id="UP000014463">
    <property type="component" value="Unassembled WGS sequence"/>
</dbReference>
<dbReference type="eggNOG" id="COG0508">
    <property type="taxonomic scope" value="Bacteria"/>
</dbReference>
<evidence type="ECO:0000313" key="7">
    <source>
        <dbReference type="Proteomes" id="UP000014463"/>
    </source>
</evidence>
<dbReference type="RefSeq" id="WP_016414772.1">
    <property type="nucleotide sequence ID" value="NZ_AUAB01000028.1"/>
</dbReference>
<accession>S2KQ81</accession>
<dbReference type="GO" id="GO:0005737">
    <property type="term" value="C:cytoplasm"/>
    <property type="evidence" value="ECO:0007669"/>
    <property type="project" value="TreeGrafter"/>
</dbReference>